<keyword evidence="1" id="KW-0479">Metal-binding</keyword>
<feature type="domain" description="Class II aldolase/adducin N-terminal" evidence="3">
    <location>
        <begin position="11"/>
        <end position="205"/>
    </location>
</feature>
<keyword evidence="5" id="KW-1185">Reference proteome</keyword>
<dbReference type="AlphaFoldDB" id="A0A939FWD7"/>
<dbReference type="InterPro" id="IPR036409">
    <property type="entry name" value="Aldolase_II/adducin_N_sf"/>
</dbReference>
<proteinExistence type="predicted"/>
<evidence type="ECO:0000256" key="1">
    <source>
        <dbReference type="ARBA" id="ARBA00022723"/>
    </source>
</evidence>
<keyword evidence="2" id="KW-0456">Lyase</keyword>
<evidence type="ECO:0000259" key="3">
    <source>
        <dbReference type="SMART" id="SM01007"/>
    </source>
</evidence>
<organism evidence="4 5">
    <name type="scientific">Jiella flava</name>
    <dbReference type="NCBI Taxonomy" id="2816857"/>
    <lineage>
        <taxon>Bacteria</taxon>
        <taxon>Pseudomonadati</taxon>
        <taxon>Pseudomonadota</taxon>
        <taxon>Alphaproteobacteria</taxon>
        <taxon>Hyphomicrobiales</taxon>
        <taxon>Aurantimonadaceae</taxon>
        <taxon>Jiella</taxon>
    </lineage>
</organism>
<dbReference type="EMBL" id="JAFMPP010000003">
    <property type="protein sequence ID" value="MBO0662079.1"/>
    <property type="molecule type" value="Genomic_DNA"/>
</dbReference>
<accession>A0A939FWD7</accession>
<sequence length="361" mass="37927">MDALNLDDELATLKTLSAALGRDRLKTQAAGGNTSVKAGGLMWVKASGTWLAQAKERDIFVPVWIDPLLTALQAGDPRAEKATDFIASDLAETTLRPSIETTVHAAMGQAVALHIHCVETIALAVRADGEAAIREKLAAAGLEARFAFVPYRRPGVPLARAIQAVAAPQTDILVLQNHGLVVAGDSVAQAAEWLDQAIGALAVPPRSENPPADLAGLAALAEATPYRLPTDARAHQLARDAASRRVALAGPLYPDHVIFLGETIGAIAAEPAAMKRFLAATSEDDLSPLLVVGDRGVLMRKTLTASGEAMVGCLTDVAARIPADVPLKPLTGEEIYALTHWEAESYRQTLDTPSARGSVTS</sequence>
<name>A0A939FWD7_9HYPH</name>
<dbReference type="GO" id="GO:0019323">
    <property type="term" value="P:pentose catabolic process"/>
    <property type="evidence" value="ECO:0007669"/>
    <property type="project" value="TreeGrafter"/>
</dbReference>
<gene>
    <name evidence="4" type="ORF">J1C48_05795</name>
</gene>
<dbReference type="Proteomes" id="UP000664122">
    <property type="component" value="Unassembled WGS sequence"/>
</dbReference>
<dbReference type="InterPro" id="IPR001303">
    <property type="entry name" value="Aldolase_II/adducin_N"/>
</dbReference>
<dbReference type="PANTHER" id="PTHR22789:SF0">
    <property type="entry name" value="3-OXO-TETRONATE 4-PHOSPHATE DECARBOXYLASE-RELATED"/>
    <property type="match status" value="1"/>
</dbReference>
<dbReference type="SMART" id="SM01007">
    <property type="entry name" value="Aldolase_II"/>
    <property type="match status" value="1"/>
</dbReference>
<evidence type="ECO:0000256" key="2">
    <source>
        <dbReference type="ARBA" id="ARBA00023239"/>
    </source>
</evidence>
<dbReference type="PANTHER" id="PTHR22789">
    <property type="entry name" value="FUCULOSE PHOSPHATE ALDOLASE"/>
    <property type="match status" value="1"/>
</dbReference>
<dbReference type="Gene3D" id="3.40.225.10">
    <property type="entry name" value="Class II aldolase/adducin N-terminal domain"/>
    <property type="match status" value="1"/>
</dbReference>
<dbReference type="SUPFAM" id="SSF53639">
    <property type="entry name" value="AraD/HMP-PK domain-like"/>
    <property type="match status" value="1"/>
</dbReference>
<protein>
    <submittedName>
        <fullName evidence="4">Class II aldolase</fullName>
    </submittedName>
</protein>
<dbReference type="GO" id="GO:0005829">
    <property type="term" value="C:cytosol"/>
    <property type="evidence" value="ECO:0007669"/>
    <property type="project" value="TreeGrafter"/>
</dbReference>
<reference evidence="4" key="1">
    <citation type="submission" date="2021-03" db="EMBL/GenBank/DDBJ databases">
        <title>Whole genome sequence of Jiella sp. CQZ9-1.</title>
        <authorList>
            <person name="Tuo L."/>
        </authorList>
    </citation>
    <scope>NUCLEOTIDE SEQUENCE</scope>
    <source>
        <strain evidence="4">CQZ9-1</strain>
    </source>
</reference>
<dbReference type="GO" id="GO:0046872">
    <property type="term" value="F:metal ion binding"/>
    <property type="evidence" value="ECO:0007669"/>
    <property type="project" value="UniProtKB-KW"/>
</dbReference>
<dbReference type="GO" id="GO:0016832">
    <property type="term" value="F:aldehyde-lyase activity"/>
    <property type="evidence" value="ECO:0007669"/>
    <property type="project" value="TreeGrafter"/>
</dbReference>
<evidence type="ECO:0000313" key="4">
    <source>
        <dbReference type="EMBL" id="MBO0662079.1"/>
    </source>
</evidence>
<dbReference type="InterPro" id="IPR050197">
    <property type="entry name" value="Aldolase_class_II_sugar_metab"/>
</dbReference>
<comment type="caution">
    <text evidence="4">The sequence shown here is derived from an EMBL/GenBank/DDBJ whole genome shotgun (WGS) entry which is preliminary data.</text>
</comment>
<dbReference type="Pfam" id="PF00596">
    <property type="entry name" value="Aldolase_II"/>
    <property type="match status" value="1"/>
</dbReference>
<evidence type="ECO:0000313" key="5">
    <source>
        <dbReference type="Proteomes" id="UP000664122"/>
    </source>
</evidence>